<dbReference type="Pfam" id="PF00171">
    <property type="entry name" value="Aldedh"/>
    <property type="match status" value="1"/>
</dbReference>
<dbReference type="InterPro" id="IPR050740">
    <property type="entry name" value="Aldehyde_DH_Superfamily"/>
</dbReference>
<evidence type="ECO:0000313" key="6">
    <source>
        <dbReference type="Proteomes" id="UP000054321"/>
    </source>
</evidence>
<reference evidence="5 6" key="1">
    <citation type="submission" date="2014-04" db="EMBL/GenBank/DDBJ databases">
        <authorList>
            <consortium name="DOE Joint Genome Institute"/>
            <person name="Kuo A."/>
            <person name="Martino E."/>
            <person name="Perotto S."/>
            <person name="Kohler A."/>
            <person name="Nagy L.G."/>
            <person name="Floudas D."/>
            <person name="Copeland A."/>
            <person name="Barry K.W."/>
            <person name="Cichocki N."/>
            <person name="Veneault-Fourrey C."/>
            <person name="LaButti K."/>
            <person name="Lindquist E.A."/>
            <person name="Lipzen A."/>
            <person name="Lundell T."/>
            <person name="Morin E."/>
            <person name="Murat C."/>
            <person name="Sun H."/>
            <person name="Tunlid A."/>
            <person name="Henrissat B."/>
            <person name="Grigoriev I.V."/>
            <person name="Hibbett D.S."/>
            <person name="Martin F."/>
            <person name="Nordberg H.P."/>
            <person name="Cantor M.N."/>
            <person name="Hua S.X."/>
        </authorList>
    </citation>
    <scope>NUCLEOTIDE SEQUENCE [LARGE SCALE GENOMIC DNA]</scope>
    <source>
        <strain evidence="5 6">Zn</strain>
    </source>
</reference>
<dbReference type="InterPro" id="IPR029510">
    <property type="entry name" value="Ald_DH_CS_GLU"/>
</dbReference>
<proteinExistence type="inferred from homology"/>
<keyword evidence="1 3" id="KW-0560">Oxidoreductase</keyword>
<accession>A0A0C3DXF5</accession>
<gene>
    <name evidence="5" type="ORF">OIDMADRAFT_107493</name>
</gene>
<dbReference type="SUPFAM" id="SSF53720">
    <property type="entry name" value="ALDH-like"/>
    <property type="match status" value="1"/>
</dbReference>
<evidence type="ECO:0000259" key="4">
    <source>
        <dbReference type="Pfam" id="PF00171"/>
    </source>
</evidence>
<dbReference type="STRING" id="913774.A0A0C3DXF5"/>
<dbReference type="Gene3D" id="3.40.605.10">
    <property type="entry name" value="Aldehyde Dehydrogenase, Chain A, domain 1"/>
    <property type="match status" value="1"/>
</dbReference>
<reference evidence="6" key="2">
    <citation type="submission" date="2015-01" db="EMBL/GenBank/DDBJ databases">
        <title>Evolutionary Origins and Diversification of the Mycorrhizal Mutualists.</title>
        <authorList>
            <consortium name="DOE Joint Genome Institute"/>
            <consortium name="Mycorrhizal Genomics Consortium"/>
            <person name="Kohler A."/>
            <person name="Kuo A."/>
            <person name="Nagy L.G."/>
            <person name="Floudas D."/>
            <person name="Copeland A."/>
            <person name="Barry K.W."/>
            <person name="Cichocki N."/>
            <person name="Veneault-Fourrey C."/>
            <person name="LaButti K."/>
            <person name="Lindquist E.A."/>
            <person name="Lipzen A."/>
            <person name="Lundell T."/>
            <person name="Morin E."/>
            <person name="Murat C."/>
            <person name="Riley R."/>
            <person name="Ohm R."/>
            <person name="Sun H."/>
            <person name="Tunlid A."/>
            <person name="Henrissat B."/>
            <person name="Grigoriev I.V."/>
            <person name="Hibbett D.S."/>
            <person name="Martin F."/>
        </authorList>
    </citation>
    <scope>NUCLEOTIDE SEQUENCE [LARGE SCALE GENOMIC DNA]</scope>
    <source>
        <strain evidence="6">Zn</strain>
    </source>
</reference>
<dbReference type="InterPro" id="IPR015590">
    <property type="entry name" value="Aldehyde_DH_dom"/>
</dbReference>
<evidence type="ECO:0000256" key="3">
    <source>
        <dbReference type="RuleBase" id="RU003345"/>
    </source>
</evidence>
<dbReference type="OrthoDB" id="310895at2759"/>
<evidence type="ECO:0000256" key="1">
    <source>
        <dbReference type="ARBA" id="ARBA00023002"/>
    </source>
</evidence>
<dbReference type="PANTHER" id="PTHR43353">
    <property type="entry name" value="SUCCINATE-SEMIALDEHYDE DEHYDROGENASE, MITOCHONDRIAL"/>
    <property type="match status" value="1"/>
</dbReference>
<dbReference type="GO" id="GO:0009450">
    <property type="term" value="P:gamma-aminobutyric acid catabolic process"/>
    <property type="evidence" value="ECO:0007669"/>
    <property type="project" value="TreeGrafter"/>
</dbReference>
<dbReference type="AlphaFoldDB" id="A0A0C3DXF5"/>
<dbReference type="InParanoid" id="A0A0C3DXF5"/>
<evidence type="ECO:0000313" key="5">
    <source>
        <dbReference type="EMBL" id="KIN06788.1"/>
    </source>
</evidence>
<dbReference type="PROSITE" id="PS00687">
    <property type="entry name" value="ALDEHYDE_DEHYDR_GLU"/>
    <property type="match status" value="1"/>
</dbReference>
<protein>
    <recommendedName>
        <fullName evidence="4">Aldehyde dehydrogenase domain-containing protein</fullName>
    </recommendedName>
</protein>
<keyword evidence="6" id="KW-1185">Reference proteome</keyword>
<dbReference type="Proteomes" id="UP000054321">
    <property type="component" value="Unassembled WGS sequence"/>
</dbReference>
<comment type="similarity">
    <text evidence="3">Belongs to the aldehyde dehydrogenase family.</text>
</comment>
<feature type="domain" description="Aldehyde dehydrogenase" evidence="4">
    <location>
        <begin position="31"/>
        <end position="473"/>
    </location>
</feature>
<name>A0A0C3DXF5_OIDMZ</name>
<dbReference type="InterPro" id="IPR016161">
    <property type="entry name" value="Ald_DH/histidinol_DH"/>
</dbReference>
<dbReference type="PANTHER" id="PTHR43353:SF6">
    <property type="entry name" value="CYTOPLASMIC ALDEHYDE DEHYDROGENASE (EUROFUNG)"/>
    <property type="match status" value="1"/>
</dbReference>
<dbReference type="HOGENOM" id="CLU_005391_1_0_1"/>
<dbReference type="Gene3D" id="3.40.309.10">
    <property type="entry name" value="Aldehyde Dehydrogenase, Chain A, domain 2"/>
    <property type="match status" value="1"/>
</dbReference>
<sequence length="487" mass="52690">MAFPTDKETNLEIVPLFINGKYQPIASSQLRPVISSRSAKPVYLYHSATASEAEYACDVAWTSFQTWKKTNSWTRRDIILRAADLALERATELIAIQVSETNCTEEFARFNIEFFSKILRELASRASSIQGHTPQAQTPDTFALTIKQPVGPVLVMSPWNSPNLLAARAIACPLLAGCSVVFKASEMSPRTHHALVQIFHDAGIPAGVLNALQADREVAAEVTEAIIAHRAIKKVEFTGSNAVGSSIGQLCMKYLKPIFMELGGKSPAIVLEDANLERAASLIVRGAFLHHGQICVSTERVIVVEAVAEKLITFITKEAEKIQHAGSAVSDRIASHAEELVAEAVAKGAKAIVGGPGYVDTNAARPTILVNVTPHMKIYDEESFGPSCSIYIVKDEEETVELANSSKYGLSASIHTEDMLRFIRLASEIEVGQVGMNTMTLFEELTAPLGGAKGSGWGRCNGSYGIEEFLVEKFLNIAGPQAALGFN</sequence>
<feature type="active site" evidence="2">
    <location>
        <position position="261"/>
    </location>
</feature>
<dbReference type="InterPro" id="IPR016162">
    <property type="entry name" value="Ald_DH_N"/>
</dbReference>
<dbReference type="InterPro" id="IPR016163">
    <property type="entry name" value="Ald_DH_C"/>
</dbReference>
<evidence type="ECO:0000256" key="2">
    <source>
        <dbReference type="PROSITE-ProRule" id="PRU10007"/>
    </source>
</evidence>
<organism evidence="5 6">
    <name type="scientific">Oidiodendron maius (strain Zn)</name>
    <dbReference type="NCBI Taxonomy" id="913774"/>
    <lineage>
        <taxon>Eukaryota</taxon>
        <taxon>Fungi</taxon>
        <taxon>Dikarya</taxon>
        <taxon>Ascomycota</taxon>
        <taxon>Pezizomycotina</taxon>
        <taxon>Leotiomycetes</taxon>
        <taxon>Leotiomycetes incertae sedis</taxon>
        <taxon>Myxotrichaceae</taxon>
        <taxon>Oidiodendron</taxon>
    </lineage>
</organism>
<dbReference type="EMBL" id="KN832870">
    <property type="protein sequence ID" value="KIN06788.1"/>
    <property type="molecule type" value="Genomic_DNA"/>
</dbReference>
<dbReference type="GO" id="GO:0004777">
    <property type="term" value="F:succinate-semialdehyde dehydrogenase (NAD+) activity"/>
    <property type="evidence" value="ECO:0007669"/>
    <property type="project" value="TreeGrafter"/>
</dbReference>